<dbReference type="PANTHER" id="PTHR44461:SF1">
    <property type="entry name" value="QUINONE OXIDOREDUCTASE-LIKE PROTEIN 1"/>
    <property type="match status" value="1"/>
</dbReference>
<protein>
    <recommendedName>
        <fullName evidence="1">Enoyl reductase (ER) domain-containing protein</fullName>
    </recommendedName>
</protein>
<reference evidence="2 3" key="1">
    <citation type="submission" date="2024-02" db="EMBL/GenBank/DDBJ databases">
        <authorList>
            <person name="Daric V."/>
            <person name="Darras S."/>
        </authorList>
    </citation>
    <scope>NUCLEOTIDE SEQUENCE [LARGE SCALE GENOMIC DNA]</scope>
</reference>
<feature type="domain" description="Enoyl reductase (ER)" evidence="1">
    <location>
        <begin position="7"/>
        <end position="317"/>
    </location>
</feature>
<dbReference type="SUPFAM" id="SSF51735">
    <property type="entry name" value="NAD(P)-binding Rossmann-fold domains"/>
    <property type="match status" value="1"/>
</dbReference>
<dbReference type="CDD" id="cd05195">
    <property type="entry name" value="enoyl_red"/>
    <property type="match status" value="1"/>
</dbReference>
<evidence type="ECO:0000259" key="1">
    <source>
        <dbReference type="SMART" id="SM00829"/>
    </source>
</evidence>
<dbReference type="Pfam" id="PF08240">
    <property type="entry name" value="ADH_N"/>
    <property type="match status" value="1"/>
</dbReference>
<dbReference type="PANTHER" id="PTHR44461">
    <property type="entry name" value="QUINONE OXIDOREDUCTASE-LIKE PROTEIN 1"/>
    <property type="match status" value="1"/>
</dbReference>
<gene>
    <name evidence="2" type="ORF">CVLEPA_LOCUS14500</name>
</gene>
<evidence type="ECO:0000313" key="2">
    <source>
        <dbReference type="EMBL" id="CAK8683423.1"/>
    </source>
</evidence>
<dbReference type="Gene3D" id="3.40.50.720">
    <property type="entry name" value="NAD(P)-binding Rossmann-like Domain"/>
    <property type="match status" value="1"/>
</dbReference>
<proteinExistence type="predicted"/>
<dbReference type="InterPro" id="IPR020843">
    <property type="entry name" value="ER"/>
</dbReference>
<dbReference type="SMART" id="SM00829">
    <property type="entry name" value="PKS_ER"/>
    <property type="match status" value="1"/>
</dbReference>
<keyword evidence="3" id="KW-1185">Reference proteome</keyword>
<dbReference type="InterPro" id="IPR013154">
    <property type="entry name" value="ADH-like_N"/>
</dbReference>
<organism evidence="2 3">
    <name type="scientific">Clavelina lepadiformis</name>
    <name type="common">Light-bulb sea squirt</name>
    <name type="synonym">Ascidia lepadiformis</name>
    <dbReference type="NCBI Taxonomy" id="159417"/>
    <lineage>
        <taxon>Eukaryota</taxon>
        <taxon>Metazoa</taxon>
        <taxon>Chordata</taxon>
        <taxon>Tunicata</taxon>
        <taxon>Ascidiacea</taxon>
        <taxon>Aplousobranchia</taxon>
        <taxon>Clavelinidae</taxon>
        <taxon>Clavelina</taxon>
    </lineage>
</organism>
<comment type="caution">
    <text evidence="2">The sequence shown here is derived from an EMBL/GenBank/DDBJ whole genome shotgun (WGS) entry which is preliminary data.</text>
</comment>
<dbReference type="InterPro" id="IPR036291">
    <property type="entry name" value="NAD(P)-bd_dom_sf"/>
</dbReference>
<accession>A0ABP0FUW4</accession>
<dbReference type="Gene3D" id="3.90.180.10">
    <property type="entry name" value="Medium-chain alcohol dehydrogenases, catalytic domain"/>
    <property type="match status" value="1"/>
</dbReference>
<evidence type="ECO:0000313" key="3">
    <source>
        <dbReference type="Proteomes" id="UP001642483"/>
    </source>
</evidence>
<name>A0ABP0FUW4_CLALP</name>
<dbReference type="EMBL" id="CAWYQH010000097">
    <property type="protein sequence ID" value="CAK8683423.1"/>
    <property type="molecule type" value="Genomic_DNA"/>
</dbReference>
<dbReference type="Proteomes" id="UP001642483">
    <property type="component" value="Unassembled WGS sequence"/>
</dbReference>
<sequence>MLMDQSTDLITVTVAVKTCSIEKLYASLLKKFISPKYTDGIVVRDVAGVVTKVGAEVSRFRVGDEVIGLLSVDNFFDIKVSTCDLLEYQLVKKPKTLAWEIASCCIMDGLKAYDALHYLGRVQSGTTLLICNAVSSFGVLAIQLAREWGVKVFSTAENEEDAQTMRTMSLDVERILDGHQFVRNSMKDETGGVGVDCIIDSGVFPNVINAEDRDSTKPMKHDIISSLAINGKWVTSQHDLQLDPPDSEILHMKNASVCHLFPDAMLLSSYQQNKVLHIMDAVLEQADAGVLRPHFMSVLPASELIPSVFPTKHRIVLKL</sequence>
<dbReference type="InterPro" id="IPR042633">
    <property type="entry name" value="CRYZL1"/>
</dbReference>
<dbReference type="SUPFAM" id="SSF50129">
    <property type="entry name" value="GroES-like"/>
    <property type="match status" value="1"/>
</dbReference>
<dbReference type="InterPro" id="IPR011032">
    <property type="entry name" value="GroES-like_sf"/>
</dbReference>